<organism evidence="3 4">
    <name type="scientific">Kitasatospora atroaurantiaca</name>
    <dbReference type="NCBI Taxonomy" id="285545"/>
    <lineage>
        <taxon>Bacteria</taxon>
        <taxon>Bacillati</taxon>
        <taxon>Actinomycetota</taxon>
        <taxon>Actinomycetes</taxon>
        <taxon>Kitasatosporales</taxon>
        <taxon>Streptomycetaceae</taxon>
        <taxon>Kitasatospora</taxon>
    </lineage>
</organism>
<evidence type="ECO:0000256" key="2">
    <source>
        <dbReference type="SAM" id="Phobius"/>
    </source>
</evidence>
<keyword evidence="2" id="KW-0472">Membrane</keyword>
<dbReference type="EMBL" id="VIVR01000001">
    <property type="protein sequence ID" value="TWE19929.1"/>
    <property type="molecule type" value="Genomic_DNA"/>
</dbReference>
<name>A0A561EWE4_9ACTN</name>
<feature type="transmembrane region" description="Helical" evidence="2">
    <location>
        <begin position="123"/>
        <end position="145"/>
    </location>
</feature>
<reference evidence="3 4" key="1">
    <citation type="submission" date="2019-06" db="EMBL/GenBank/DDBJ databases">
        <title>Sequencing the genomes of 1000 actinobacteria strains.</title>
        <authorList>
            <person name="Klenk H.-P."/>
        </authorList>
    </citation>
    <scope>NUCLEOTIDE SEQUENCE [LARGE SCALE GENOMIC DNA]</scope>
    <source>
        <strain evidence="3 4">DSM 41649</strain>
    </source>
</reference>
<feature type="region of interest" description="Disordered" evidence="1">
    <location>
        <begin position="150"/>
        <end position="252"/>
    </location>
</feature>
<feature type="compositionally biased region" description="Polar residues" evidence="1">
    <location>
        <begin position="154"/>
        <end position="164"/>
    </location>
</feature>
<feature type="transmembrane region" description="Helical" evidence="2">
    <location>
        <begin position="30"/>
        <end position="50"/>
    </location>
</feature>
<keyword evidence="4" id="KW-1185">Reference proteome</keyword>
<accession>A0A561EWE4</accession>
<dbReference type="Proteomes" id="UP000318416">
    <property type="component" value="Unassembled WGS sequence"/>
</dbReference>
<evidence type="ECO:0000313" key="3">
    <source>
        <dbReference type="EMBL" id="TWE19929.1"/>
    </source>
</evidence>
<keyword evidence="2" id="KW-0812">Transmembrane</keyword>
<proteinExistence type="predicted"/>
<dbReference type="AlphaFoldDB" id="A0A561EWE4"/>
<feature type="compositionally biased region" description="Low complexity" evidence="1">
    <location>
        <begin position="177"/>
        <end position="246"/>
    </location>
</feature>
<sequence>MSSRTDRGMLMPQQSAQAPPKPAVDGRRRIDLSVAQVAASALATVAGAVLASGLGVYGTIIGAAVVSVGATVGGAVFQHLFKRTGEHLRGAVDPQPEPVAEISSDWNAPRTVRAKRRWTWKTYAAVSALVFAVAMTPILVVEVAAGKPLHDITTGRSGSGTSLNPGGRTSPAPSVEPSGSASTGPPAVPSTSPSATPSGSPSSSPSASTSPSPSPSVSGSPSPTATPTTTPTGSSGDAATSSATPPTAAPTP</sequence>
<comment type="caution">
    <text evidence="3">The sequence shown here is derived from an EMBL/GenBank/DDBJ whole genome shotgun (WGS) entry which is preliminary data.</text>
</comment>
<evidence type="ECO:0000256" key="1">
    <source>
        <dbReference type="SAM" id="MobiDB-lite"/>
    </source>
</evidence>
<feature type="region of interest" description="Disordered" evidence="1">
    <location>
        <begin position="1"/>
        <end position="25"/>
    </location>
</feature>
<protein>
    <submittedName>
        <fullName evidence="3">Uncharacterized protein</fullName>
    </submittedName>
</protein>
<keyword evidence="2" id="KW-1133">Transmembrane helix</keyword>
<feature type="transmembrane region" description="Helical" evidence="2">
    <location>
        <begin position="56"/>
        <end position="77"/>
    </location>
</feature>
<evidence type="ECO:0000313" key="4">
    <source>
        <dbReference type="Proteomes" id="UP000318416"/>
    </source>
</evidence>
<gene>
    <name evidence="3" type="ORF">FB465_5066</name>
</gene>